<reference evidence="2 3" key="1">
    <citation type="submission" date="2016-09" db="EMBL/GenBank/DDBJ databases">
        <title>The draft genome of Dichanthelium oligosanthes: A C3 panicoid grass species.</title>
        <authorList>
            <person name="Studer A.J."/>
            <person name="Schnable J.C."/>
            <person name="Brutnell T.P."/>
        </authorList>
    </citation>
    <scope>NUCLEOTIDE SEQUENCE [LARGE SCALE GENOMIC DNA]</scope>
    <source>
        <strain evidence="3">cv. Kellogg 1175</strain>
        <tissue evidence="2">Leaf</tissue>
    </source>
</reference>
<dbReference type="EMBL" id="LWDX02049117">
    <property type="protein sequence ID" value="OEL20954.1"/>
    <property type="molecule type" value="Genomic_DNA"/>
</dbReference>
<evidence type="ECO:0000313" key="3">
    <source>
        <dbReference type="Proteomes" id="UP000095767"/>
    </source>
</evidence>
<organism evidence="2 3">
    <name type="scientific">Dichanthelium oligosanthes</name>
    <dbReference type="NCBI Taxonomy" id="888268"/>
    <lineage>
        <taxon>Eukaryota</taxon>
        <taxon>Viridiplantae</taxon>
        <taxon>Streptophyta</taxon>
        <taxon>Embryophyta</taxon>
        <taxon>Tracheophyta</taxon>
        <taxon>Spermatophyta</taxon>
        <taxon>Magnoliopsida</taxon>
        <taxon>Liliopsida</taxon>
        <taxon>Poales</taxon>
        <taxon>Poaceae</taxon>
        <taxon>PACMAD clade</taxon>
        <taxon>Panicoideae</taxon>
        <taxon>Panicodae</taxon>
        <taxon>Paniceae</taxon>
        <taxon>Dichantheliinae</taxon>
        <taxon>Dichanthelium</taxon>
    </lineage>
</organism>
<accession>A0A1E5V7E4</accession>
<dbReference type="AlphaFoldDB" id="A0A1E5V7E4"/>
<gene>
    <name evidence="2" type="ORF">BAE44_0018029</name>
</gene>
<sequence length="140" mass="15786">MKRLLAHGQFGRPSRDLLGRSSALPALCSSVLPSYRVSSPVAIALILLLLLLPNSLNLDLFTRHYYSADKHKHDDSLGEIGEKARSTAEEFLRVAKEKTDEVTEGAKETLHETKEAVVGETEDKKEKFKRRVEDGRYHQK</sequence>
<evidence type="ECO:0000256" key="1">
    <source>
        <dbReference type="SAM" id="MobiDB-lite"/>
    </source>
</evidence>
<comment type="caution">
    <text evidence="2">The sequence shown here is derived from an EMBL/GenBank/DDBJ whole genome shotgun (WGS) entry which is preliminary data.</text>
</comment>
<keyword evidence="3" id="KW-1185">Reference proteome</keyword>
<protein>
    <submittedName>
        <fullName evidence="2">Uncharacterized protein</fullName>
    </submittedName>
</protein>
<evidence type="ECO:0000313" key="2">
    <source>
        <dbReference type="EMBL" id="OEL20954.1"/>
    </source>
</evidence>
<proteinExistence type="predicted"/>
<name>A0A1E5V7E4_9POAL</name>
<dbReference type="Proteomes" id="UP000095767">
    <property type="component" value="Unassembled WGS sequence"/>
</dbReference>
<dbReference type="OrthoDB" id="955245at2759"/>
<feature type="region of interest" description="Disordered" evidence="1">
    <location>
        <begin position="97"/>
        <end position="140"/>
    </location>
</feature>